<feature type="transmembrane region" description="Helical" evidence="2">
    <location>
        <begin position="32"/>
        <end position="53"/>
    </location>
</feature>
<evidence type="ECO:0000256" key="2">
    <source>
        <dbReference type="SAM" id="Phobius"/>
    </source>
</evidence>
<dbReference type="EMBL" id="ML978154">
    <property type="protein sequence ID" value="KAF2036751.1"/>
    <property type="molecule type" value="Genomic_DNA"/>
</dbReference>
<reference evidence="3" key="1">
    <citation type="journal article" date="2020" name="Stud. Mycol.">
        <title>101 Dothideomycetes genomes: a test case for predicting lifestyles and emergence of pathogens.</title>
        <authorList>
            <person name="Haridas S."/>
            <person name="Albert R."/>
            <person name="Binder M."/>
            <person name="Bloem J."/>
            <person name="Labutti K."/>
            <person name="Salamov A."/>
            <person name="Andreopoulos B."/>
            <person name="Baker S."/>
            <person name="Barry K."/>
            <person name="Bills G."/>
            <person name="Bluhm B."/>
            <person name="Cannon C."/>
            <person name="Castanera R."/>
            <person name="Culley D."/>
            <person name="Daum C."/>
            <person name="Ezra D."/>
            <person name="Gonzalez J."/>
            <person name="Henrissat B."/>
            <person name="Kuo A."/>
            <person name="Liang C."/>
            <person name="Lipzen A."/>
            <person name="Lutzoni F."/>
            <person name="Magnuson J."/>
            <person name="Mondo S."/>
            <person name="Nolan M."/>
            <person name="Ohm R."/>
            <person name="Pangilinan J."/>
            <person name="Park H.-J."/>
            <person name="Ramirez L."/>
            <person name="Alfaro M."/>
            <person name="Sun H."/>
            <person name="Tritt A."/>
            <person name="Yoshinaga Y."/>
            <person name="Zwiers L.-H."/>
            <person name="Turgeon B."/>
            <person name="Goodwin S."/>
            <person name="Spatafora J."/>
            <person name="Crous P."/>
            <person name="Grigoriev I."/>
        </authorList>
    </citation>
    <scope>NUCLEOTIDE SEQUENCE</scope>
    <source>
        <strain evidence="3">CBS 110217</strain>
    </source>
</reference>
<protein>
    <submittedName>
        <fullName evidence="3">Uncharacterized protein</fullName>
    </submittedName>
</protein>
<organism evidence="3 4">
    <name type="scientific">Setomelanomma holmii</name>
    <dbReference type="NCBI Taxonomy" id="210430"/>
    <lineage>
        <taxon>Eukaryota</taxon>
        <taxon>Fungi</taxon>
        <taxon>Dikarya</taxon>
        <taxon>Ascomycota</taxon>
        <taxon>Pezizomycotina</taxon>
        <taxon>Dothideomycetes</taxon>
        <taxon>Pleosporomycetidae</taxon>
        <taxon>Pleosporales</taxon>
        <taxon>Pleosporineae</taxon>
        <taxon>Phaeosphaeriaceae</taxon>
        <taxon>Setomelanomma</taxon>
    </lineage>
</organism>
<dbReference type="AlphaFoldDB" id="A0A9P4LQZ7"/>
<evidence type="ECO:0000256" key="1">
    <source>
        <dbReference type="SAM" id="MobiDB-lite"/>
    </source>
</evidence>
<evidence type="ECO:0000313" key="4">
    <source>
        <dbReference type="Proteomes" id="UP000799777"/>
    </source>
</evidence>
<name>A0A9P4LQZ7_9PLEO</name>
<keyword evidence="2" id="KW-1133">Transmembrane helix</keyword>
<comment type="caution">
    <text evidence="3">The sequence shown here is derived from an EMBL/GenBank/DDBJ whole genome shotgun (WGS) entry which is preliminary data.</text>
</comment>
<dbReference type="Proteomes" id="UP000799777">
    <property type="component" value="Unassembled WGS sequence"/>
</dbReference>
<dbReference type="OrthoDB" id="10673896at2759"/>
<proteinExistence type="predicted"/>
<accession>A0A9P4LQZ7</accession>
<evidence type="ECO:0000313" key="3">
    <source>
        <dbReference type="EMBL" id="KAF2036751.1"/>
    </source>
</evidence>
<feature type="region of interest" description="Disordered" evidence="1">
    <location>
        <begin position="818"/>
        <end position="852"/>
    </location>
</feature>
<gene>
    <name evidence="3" type="ORF">EK21DRAFT_106063</name>
</gene>
<keyword evidence="2" id="KW-0472">Membrane</keyword>
<sequence length="904" mass="101968">MPTTIEMLTSIQQHFARAVCFLQPVANSMFNFILLPIILPLACIFGNITALTLDNLEGLVAHIDEPHVRPCQPKAVRYSRNILVFLFRLFLLARIWELEMRLKAIMWVTAKIDRPQRVSAIEWVFVPAPPAMGKKKEKKKKTGMQLVTTAPTSTRAVVVITAPLILELSTCTLPPAPVRSKRQSTPPTGALMSCSQHHVLFAFAVYIDTPWWVWDFNNAARYAVFATLYFGSWANINMENLQITNDNPVALKIKDITLNFKTPIVQETCITSLTAKEEATCSDSDDVVSVSFSRLDWRAALALFMQTNATSDQCNFASAAYTGVFKASHATKQHITNDTHVEAHTHEATPTPQQIFAAHILNNGDTGFVLARTVRSIPLWYSSVIEPDLIEDTTPRTRLPEHTLSPLLTSLVLHATPNSFFDALLQNVAAKRFFTSLHPREKALYTVQMKKYIAAQKMFNRTKTAWMPYASGFPWNSAMLAAMYPSWALAQTHFHEIDEDTADFCCVVEQWEAYRAFKKAEAKLQNITEVMKKGVVQEIKLMLGWDRQMAARQEKRVSGTVCVDALAWANMDDGEWVNVLRVRGADVTAPSMSTTWTFGSIRDMEDAFDLHRIHHADPAVANLIFEGLAWEGDLNHTSNLNIGADWTLPTPYPAYDILQTTAAFGDVLNLDTLRHQCAQYPDTHDLGELVKLLQLDIDFNAGSEISMPDFSKDPIDPNARRYKRNISRNHYGTREDGLAQRKRARIFIYSRGDRLEYAIPALIPTQTEFNFTWLHLPSWTELSHMWDWNMLDAPAIIYIDPDTNMKDQLGVKADMKRTASSADLTDDRAGKTKRVQHSTLEPSPNAVLGKRKGNHNPYHGQAFKRVAVEFGLAPRKIAPLSKRKLSDEVVEIAKPKKDDDADRV</sequence>
<keyword evidence="2" id="KW-0812">Transmembrane</keyword>
<keyword evidence="4" id="KW-1185">Reference proteome</keyword>